<organism evidence="2 3">
    <name type="scientific">Niabella soli DSM 19437</name>
    <dbReference type="NCBI Taxonomy" id="929713"/>
    <lineage>
        <taxon>Bacteria</taxon>
        <taxon>Pseudomonadati</taxon>
        <taxon>Bacteroidota</taxon>
        <taxon>Chitinophagia</taxon>
        <taxon>Chitinophagales</taxon>
        <taxon>Chitinophagaceae</taxon>
        <taxon>Niabella</taxon>
    </lineage>
</organism>
<dbReference type="HOGENOM" id="CLU_1342098_0_0_10"/>
<name>W0F526_9BACT</name>
<evidence type="ECO:0000313" key="3">
    <source>
        <dbReference type="Proteomes" id="UP000003586"/>
    </source>
</evidence>
<gene>
    <name evidence="2" type="ORF">NIASO_20710</name>
</gene>
<dbReference type="STRING" id="929713.NIASO_20710"/>
<accession>W0F526</accession>
<keyword evidence="3" id="KW-1185">Reference proteome</keyword>
<evidence type="ECO:0000313" key="2">
    <source>
        <dbReference type="EMBL" id="AHF18112.1"/>
    </source>
</evidence>
<keyword evidence="1" id="KW-1133">Transmembrane helix</keyword>
<dbReference type="EMBL" id="CP007035">
    <property type="protein sequence ID" value="AHF18112.1"/>
    <property type="molecule type" value="Genomic_DNA"/>
</dbReference>
<dbReference type="KEGG" id="nso:NIASO_20710"/>
<evidence type="ECO:0000256" key="1">
    <source>
        <dbReference type="SAM" id="Phobius"/>
    </source>
</evidence>
<keyword evidence="1" id="KW-0472">Membrane</keyword>
<proteinExistence type="predicted"/>
<feature type="transmembrane region" description="Helical" evidence="1">
    <location>
        <begin position="170"/>
        <end position="193"/>
    </location>
</feature>
<protein>
    <submittedName>
        <fullName evidence="2">Uncharacterized protein</fullName>
    </submittedName>
</protein>
<dbReference type="Proteomes" id="UP000003586">
    <property type="component" value="Chromosome"/>
</dbReference>
<keyword evidence="1" id="KW-0812">Transmembrane</keyword>
<feature type="transmembrane region" description="Helical" evidence="1">
    <location>
        <begin position="24"/>
        <end position="44"/>
    </location>
</feature>
<sequence length="204" mass="23766">MSLFIAVPAFTAWARLSAIPSAYYPFLALLTIGLVNEVVSIVLIKIHGNNITGYNIYALWLAACTLWQFYQWKQTVVFRILLILLVLVWLTEWYCKGSLEQYFSWFIIIRSALICIISIYIAGYRIKLVNYILYRDAVFLICTAFIIYFSYALLTELYQVWNFSIKESWHYYIAGIMSAINFLVNCIYLFAVLCIPPRICLSPH</sequence>
<feature type="transmembrane region" description="Helical" evidence="1">
    <location>
        <begin position="138"/>
        <end position="158"/>
    </location>
</feature>
<feature type="transmembrane region" description="Helical" evidence="1">
    <location>
        <begin position="102"/>
        <end position="126"/>
    </location>
</feature>
<reference evidence="2 3" key="1">
    <citation type="submission" date="2013-12" db="EMBL/GenBank/DDBJ databases">
        <authorList>
            <consortium name="DOE Joint Genome Institute"/>
            <person name="Eisen J."/>
            <person name="Huntemann M."/>
            <person name="Han J."/>
            <person name="Chen A."/>
            <person name="Kyrpides N."/>
            <person name="Mavromatis K."/>
            <person name="Markowitz V."/>
            <person name="Palaniappan K."/>
            <person name="Ivanova N."/>
            <person name="Schaumberg A."/>
            <person name="Pati A."/>
            <person name="Liolios K."/>
            <person name="Nordberg H.P."/>
            <person name="Cantor M.N."/>
            <person name="Hua S.X."/>
            <person name="Woyke T."/>
        </authorList>
    </citation>
    <scope>NUCLEOTIDE SEQUENCE [LARGE SCALE GENOMIC DNA]</scope>
    <source>
        <strain evidence="3">DSM 19437</strain>
    </source>
</reference>
<dbReference type="AlphaFoldDB" id="W0F526"/>
<feature type="transmembrane region" description="Helical" evidence="1">
    <location>
        <begin position="76"/>
        <end position="95"/>
    </location>
</feature>